<evidence type="ECO:0000256" key="2">
    <source>
        <dbReference type="ARBA" id="ARBA00022771"/>
    </source>
</evidence>
<organism evidence="7 8">
    <name type="scientific">Ophiocordyceps unilateralis</name>
    <name type="common">Zombie-ant fungus</name>
    <name type="synonym">Torrubia unilateralis</name>
    <dbReference type="NCBI Taxonomy" id="268505"/>
    <lineage>
        <taxon>Eukaryota</taxon>
        <taxon>Fungi</taxon>
        <taxon>Dikarya</taxon>
        <taxon>Ascomycota</taxon>
        <taxon>Pezizomycotina</taxon>
        <taxon>Sordariomycetes</taxon>
        <taxon>Hypocreomycetidae</taxon>
        <taxon>Hypocreales</taxon>
        <taxon>Ophiocordycipitaceae</taxon>
        <taxon>Ophiocordyceps</taxon>
    </lineage>
</organism>
<dbReference type="GO" id="GO:0005634">
    <property type="term" value="C:nucleus"/>
    <property type="evidence" value="ECO:0007669"/>
    <property type="project" value="TreeGrafter"/>
</dbReference>
<protein>
    <recommendedName>
        <fullName evidence="6">MYND-type domain-containing protein</fullName>
    </recommendedName>
</protein>
<dbReference type="Proteomes" id="UP000037136">
    <property type="component" value="Unassembled WGS sequence"/>
</dbReference>
<dbReference type="InterPro" id="IPR024119">
    <property type="entry name" value="TF_DEAF-1"/>
</dbReference>
<gene>
    <name evidence="7" type="ORF">XA68_10429</name>
</gene>
<keyword evidence="1" id="KW-0479">Metal-binding</keyword>
<keyword evidence="8" id="KW-1185">Reference proteome</keyword>
<dbReference type="PANTHER" id="PTHR10237:SF14">
    <property type="entry name" value="MYND-TYPE DOMAIN-CONTAINING PROTEIN"/>
    <property type="match status" value="1"/>
</dbReference>
<evidence type="ECO:0000259" key="6">
    <source>
        <dbReference type="PROSITE" id="PS50865"/>
    </source>
</evidence>
<feature type="region of interest" description="Disordered" evidence="5">
    <location>
        <begin position="1155"/>
        <end position="1197"/>
    </location>
</feature>
<dbReference type="PANTHER" id="PTHR10237">
    <property type="entry name" value="DEFORMED EPIDERMAL AUTOREGULATORY FACTOR 1 HOMOLOG SUPPRESSIN"/>
    <property type="match status" value="1"/>
</dbReference>
<dbReference type="EMBL" id="LAZP02000011">
    <property type="protein sequence ID" value="PFH63017.1"/>
    <property type="molecule type" value="Genomic_DNA"/>
</dbReference>
<dbReference type="GO" id="GO:0000981">
    <property type="term" value="F:DNA-binding transcription factor activity, RNA polymerase II-specific"/>
    <property type="evidence" value="ECO:0007669"/>
    <property type="project" value="TreeGrafter"/>
</dbReference>
<reference evidence="7 8" key="1">
    <citation type="journal article" date="2015" name="BMC Genomics">
        <title>Gene expression during zombie ant biting behavior reflects the complexity underlying fungal parasitic behavioral manipulation.</title>
        <authorList>
            <person name="de Bekker C."/>
            <person name="Ohm R.A."/>
            <person name="Loreto R.G."/>
            <person name="Sebastian A."/>
            <person name="Albert I."/>
            <person name="Merrow M."/>
            <person name="Brachmann A."/>
            <person name="Hughes D.P."/>
        </authorList>
    </citation>
    <scope>NUCLEOTIDE SEQUENCE [LARGE SCALE GENOMIC DNA]</scope>
    <source>
        <strain evidence="7 8">SC16a</strain>
    </source>
</reference>
<dbReference type="PROSITE" id="PS50865">
    <property type="entry name" value="ZF_MYND_2"/>
    <property type="match status" value="1"/>
</dbReference>
<dbReference type="Pfam" id="PF01753">
    <property type="entry name" value="zf-MYND"/>
    <property type="match status" value="1"/>
</dbReference>
<evidence type="ECO:0000256" key="1">
    <source>
        <dbReference type="ARBA" id="ARBA00022723"/>
    </source>
</evidence>
<proteinExistence type="predicted"/>
<evidence type="ECO:0000256" key="5">
    <source>
        <dbReference type="SAM" id="MobiDB-lite"/>
    </source>
</evidence>
<sequence>MLTPAVANHTSFLYALGNTPATSLTRGVPHGQKVDILSLGCGDVRNVLYTAYAETELPPRKLDITACDYDAKIIGRNVIILTLILDSNEEIDAELWDIYYHLRIEHDIADRLLRHVNKLMSLIESLEIWNASLYGHFITFSDIESFDQVRCVLRRILKATRRRSVRSVQQEVAQNFKASVEIRQQVLGPDGVSVTALRSAAPLCLEAKDMLDMSSNTYWKLGTVITSPTLGMRGNPMFAGLMSDKEILHYGTDPLSGYHLAVGFAPLTSRSPLKPRKGDRKHRAPEAARKQFAQWIIAFRAMAASRRIVLRFVVAEALAFCHTLQHLGASGELSANWYARQFGLSRLVLDEDVYGAGGKGPKTFDVIDTSNLADHLGALNLIIATAPLLKPEPWAAVHTELMIKQHESQQLSFDSLLCGPGITVSLLLGITPVEYWTNAKGECHIAEVFLGLLASSSQGVGKQLLSRLAWKRDDQFSGQYSGRGKLHLETQDACRLLLNLYHRMFESENVRTTFAAQMKRSLTYPYYHRGSFASLLKMAMGRIKTDWPAVCSRLIETVQGDRTLSLSTNYLQELCVQMHLQGVATQPWLTEGIDSPPPETGPLEGWKDVPPVVVLTLVVPRERLDRLYRRSSTHKFASPTIIASIKKDAKWHNMYGDIHMVFGHVQANWDGKGSDPVITEDTSGWQGSSPLVVSFAVPAAVLRDEPATALVSLDVAPSAQSTALYVGILGRSMSIFETTLGDEESVYASRVMPGLVGHRVVCGGVGPFPDAVGDPAKDEKTTILAEIPESDMRISTLTCRVDLPKKGLARLQEKDQSKLRQRDPFVIDLTFPGDKLVVPARFPIPVTVTGCKTRIARTSGYVEVVAPMADALAPDVLADFVYPSRLSKGGVPVALNASNINLDSLPMLKLDEVRLLGWLNTLTGFQFSARERRLREENAAKGGKMKDARTNFKDSLLSIFTHAAGLQGKKSMIFAIDHPERGGVQMLILMTALRLDGDAASVVLDAALLPLTEKLVASPPMKSFLLEIKKTQCCRIIVDDAELVLWKRALPSMVERCRTWNHGPNCEYKRSEVPLSVKPAEDFLCSCGKGKFRAKFNYLQKWERVKQHALRVAISPTFAVPLVEDVVDETHTKMVMTAIAEADCWTAVETPLRPRQANHGKDTIADRSTAVETPPRPLQANHGKDAMDTPSVLSTGGRSAKAQTQDLLQYMAPDIALHEEEKKRRAKAGVPWGEAASWELRDMEASEFNPLFVAAGQCLLCGKKARDGKKKIINLRTCLKCRRVKYCSLECQSRDWRRHQPECQRK</sequence>
<evidence type="ECO:0000256" key="4">
    <source>
        <dbReference type="PROSITE-ProRule" id="PRU00134"/>
    </source>
</evidence>
<keyword evidence="2 4" id="KW-0863">Zinc-finger</keyword>
<evidence type="ECO:0000313" key="8">
    <source>
        <dbReference type="Proteomes" id="UP000037136"/>
    </source>
</evidence>
<dbReference type="Gene3D" id="6.10.140.2220">
    <property type="match status" value="1"/>
</dbReference>
<dbReference type="PROSITE" id="PS01360">
    <property type="entry name" value="ZF_MYND_1"/>
    <property type="match status" value="1"/>
</dbReference>
<dbReference type="STRING" id="268505.A0A2A9PRB9"/>
<dbReference type="InterPro" id="IPR027974">
    <property type="entry name" value="DUF4470"/>
</dbReference>
<dbReference type="InterPro" id="IPR002893">
    <property type="entry name" value="Znf_MYND"/>
</dbReference>
<accession>A0A2A9PRB9</accession>
<evidence type="ECO:0000256" key="3">
    <source>
        <dbReference type="ARBA" id="ARBA00022833"/>
    </source>
</evidence>
<evidence type="ECO:0000313" key="7">
    <source>
        <dbReference type="EMBL" id="PFH63017.1"/>
    </source>
</evidence>
<dbReference type="OrthoDB" id="341421at2759"/>
<reference evidence="7 8" key="2">
    <citation type="journal article" date="2017" name="Sci. Rep.">
        <title>Ant-infecting Ophiocordyceps genomes reveal a high diversity of potential behavioral manipulation genes and a possible major role for enterotoxins.</title>
        <authorList>
            <person name="de Bekker C."/>
            <person name="Ohm R.A."/>
            <person name="Evans H.C."/>
            <person name="Brachmann A."/>
            <person name="Hughes D.P."/>
        </authorList>
    </citation>
    <scope>NUCLEOTIDE SEQUENCE [LARGE SCALE GENOMIC DNA]</scope>
    <source>
        <strain evidence="7 8">SC16a</strain>
    </source>
</reference>
<name>A0A2A9PRB9_OPHUN</name>
<dbReference type="SUPFAM" id="SSF144232">
    <property type="entry name" value="HIT/MYND zinc finger-like"/>
    <property type="match status" value="1"/>
</dbReference>
<comment type="caution">
    <text evidence="7">The sequence shown here is derived from an EMBL/GenBank/DDBJ whole genome shotgun (WGS) entry which is preliminary data.</text>
</comment>
<dbReference type="Pfam" id="PF14737">
    <property type="entry name" value="DUF4470"/>
    <property type="match status" value="1"/>
</dbReference>
<keyword evidence="3" id="KW-0862">Zinc</keyword>
<dbReference type="GO" id="GO:0008270">
    <property type="term" value="F:zinc ion binding"/>
    <property type="evidence" value="ECO:0007669"/>
    <property type="project" value="UniProtKB-KW"/>
</dbReference>
<feature type="domain" description="MYND-type" evidence="6">
    <location>
        <begin position="1258"/>
        <end position="1303"/>
    </location>
</feature>